<dbReference type="PROSITE" id="PS50850">
    <property type="entry name" value="MFS"/>
    <property type="match status" value="1"/>
</dbReference>
<dbReference type="Gene3D" id="1.20.1720.10">
    <property type="entry name" value="Multidrug resistance protein D"/>
    <property type="match status" value="1"/>
</dbReference>
<keyword evidence="6 9" id="KW-0472">Membrane</keyword>
<evidence type="ECO:0000256" key="7">
    <source>
        <dbReference type="ARBA" id="ARBA00030238"/>
    </source>
</evidence>
<feature type="transmembrane region" description="Helical" evidence="9">
    <location>
        <begin position="456"/>
        <end position="475"/>
    </location>
</feature>
<dbReference type="Proteomes" id="UP001596380">
    <property type="component" value="Unassembled WGS sequence"/>
</dbReference>
<comment type="subcellular location">
    <subcellularLocation>
        <location evidence="2">Cell membrane</location>
        <topology evidence="2">Multi-pass membrane protein</topology>
    </subcellularLocation>
</comment>
<evidence type="ECO:0000256" key="9">
    <source>
        <dbReference type="SAM" id="Phobius"/>
    </source>
</evidence>
<sequence>MAQSETAAQPTVLRDGRPPEGDGRGGGGGMIAVLAFSGIVVAVMQTLLVPIIAELPHLLSTSAANATWVMTATLLAGAVATPIMGRLGDLFGKRRMLLASLALMVVGSLIAAVSSDLVPVVTGRALQGFAMGAIPLGISIMRDELPPHRLGSAMGLMSSSIGIGGALGLPGAAFVAQHADWHALFYTSAGLGVLSMALTLVFVPESGVRAPGRFDVLGAVGLSAALVCFLLPITKGDQWGWASPTTLGFFGGAAVLFLLWGILELRIDSPLVDLRTTARRQVLLTNVASVMIGVAFYAMSLVLPQIMELPTATGYGLGESLVVAGLAMAPMGLAMMLVSPLSARLTAARGPKTSLMLGLLIIGTGYGVGLFMMGALWQIVVVVTIIGTGIGFGYSALPALIIGAVPPSETGAANGLNALMRSIGTSVSSAVVGMVLARMTTSFHGTPLPNMDGFRAAFLIATGASLIGLVLAALLPSQRRRSAAHAGAPAPGAPSGTGATAATAAPAAFAGGRTVLRSVQGQVLSGGRPVAGAAVTLIDAQGRQVAHAVSGGSGGYELNVAEEGRFLLVGSASGYRPEAAPLAVADEPIDLDLVLSGTGGLRGTVRGARPEGEAPAPLGDATVVAADGNGHVVASATTGPDGSFEMADLIPGGYTLAVRAAGHRPSALQATVNGDGPHDQDVVLEPLTAVAGTVRGFDDRPLADIRVSLLDKAGNVVATTATAEDGTYAFSDVTGTDYTLVATGYAPVAASVTLTGTGLDSVDLRLTHQTRDLSRND</sequence>
<dbReference type="PRINTS" id="PR01036">
    <property type="entry name" value="TCRTETB"/>
</dbReference>
<dbReference type="CDD" id="cd17504">
    <property type="entry name" value="MFS_MMR_MDR_like"/>
    <property type="match status" value="1"/>
</dbReference>
<feature type="transmembrane region" description="Helical" evidence="9">
    <location>
        <begin position="153"/>
        <end position="177"/>
    </location>
</feature>
<evidence type="ECO:0000256" key="5">
    <source>
        <dbReference type="ARBA" id="ARBA00022989"/>
    </source>
</evidence>
<feature type="compositionally biased region" description="Basic and acidic residues" evidence="8">
    <location>
        <begin position="14"/>
        <end position="23"/>
    </location>
</feature>
<evidence type="ECO:0000256" key="3">
    <source>
        <dbReference type="ARBA" id="ARBA00012595"/>
    </source>
</evidence>
<dbReference type="EMBL" id="JBHSXS010000004">
    <property type="protein sequence ID" value="MFC6880214.1"/>
    <property type="molecule type" value="Genomic_DNA"/>
</dbReference>
<dbReference type="InterPro" id="IPR013784">
    <property type="entry name" value="Carb-bd-like_fold"/>
</dbReference>
<feature type="transmembrane region" description="Helical" evidence="9">
    <location>
        <begin position="379"/>
        <end position="406"/>
    </location>
</feature>
<dbReference type="EC" id="3.2.1.1" evidence="3"/>
<dbReference type="InterPro" id="IPR036259">
    <property type="entry name" value="MFS_trans_sf"/>
</dbReference>
<feature type="transmembrane region" description="Helical" evidence="9">
    <location>
        <begin position="31"/>
        <end position="53"/>
    </location>
</feature>
<dbReference type="PANTHER" id="PTHR23501">
    <property type="entry name" value="MAJOR FACILITATOR SUPERFAMILY"/>
    <property type="match status" value="1"/>
</dbReference>
<evidence type="ECO:0000256" key="6">
    <source>
        <dbReference type="ARBA" id="ARBA00023136"/>
    </source>
</evidence>
<evidence type="ECO:0000259" key="10">
    <source>
        <dbReference type="PROSITE" id="PS50850"/>
    </source>
</evidence>
<feature type="transmembrane region" description="Helical" evidence="9">
    <location>
        <begin position="239"/>
        <end position="263"/>
    </location>
</feature>
<dbReference type="Gene3D" id="2.60.40.1120">
    <property type="entry name" value="Carboxypeptidase-like, regulatory domain"/>
    <property type="match status" value="1"/>
</dbReference>
<comment type="caution">
    <text evidence="11">The sequence shown here is derived from an EMBL/GenBank/DDBJ whole genome shotgun (WGS) entry which is preliminary data.</text>
</comment>
<accession>A0ABW2CFB1</accession>
<feature type="transmembrane region" description="Helical" evidence="9">
    <location>
        <begin position="323"/>
        <end position="343"/>
    </location>
</feature>
<dbReference type="Pfam" id="PF13620">
    <property type="entry name" value="CarboxypepD_reg"/>
    <property type="match status" value="3"/>
</dbReference>
<feature type="transmembrane region" description="Helical" evidence="9">
    <location>
        <begin position="183"/>
        <end position="202"/>
    </location>
</feature>
<feature type="region of interest" description="Disordered" evidence="8">
    <location>
        <begin position="1"/>
        <end position="24"/>
    </location>
</feature>
<dbReference type="Pfam" id="PF07690">
    <property type="entry name" value="MFS_1"/>
    <property type="match status" value="1"/>
</dbReference>
<comment type="catalytic activity">
    <reaction evidence="1">
        <text>Endohydrolysis of (1-&gt;4)-alpha-D-glucosidic linkages in polysaccharides containing three or more (1-&gt;4)-alpha-linked D-glucose units.</text>
        <dbReference type="EC" id="3.2.1.1"/>
    </reaction>
</comment>
<dbReference type="InterPro" id="IPR020846">
    <property type="entry name" value="MFS_dom"/>
</dbReference>
<feature type="domain" description="Major facilitator superfamily (MFS) profile" evidence="10">
    <location>
        <begin position="30"/>
        <end position="480"/>
    </location>
</feature>
<feature type="transmembrane region" description="Helical" evidence="9">
    <location>
        <begin position="283"/>
        <end position="303"/>
    </location>
</feature>
<evidence type="ECO:0000256" key="1">
    <source>
        <dbReference type="ARBA" id="ARBA00000548"/>
    </source>
</evidence>
<keyword evidence="5 9" id="KW-1133">Transmembrane helix</keyword>
<feature type="transmembrane region" description="Helical" evidence="9">
    <location>
        <begin position="96"/>
        <end position="115"/>
    </location>
</feature>
<dbReference type="SUPFAM" id="SSF49452">
    <property type="entry name" value="Starch-binding domain-like"/>
    <property type="match status" value="1"/>
</dbReference>
<feature type="transmembrane region" description="Helical" evidence="9">
    <location>
        <begin position="418"/>
        <end position="436"/>
    </location>
</feature>
<gene>
    <name evidence="11" type="ORF">ACFQKB_10610</name>
</gene>
<keyword evidence="4 9" id="KW-0812">Transmembrane</keyword>
<feature type="transmembrane region" description="Helical" evidence="9">
    <location>
        <begin position="355"/>
        <end position="373"/>
    </location>
</feature>
<keyword evidence="12" id="KW-1185">Reference proteome</keyword>
<proteinExistence type="predicted"/>
<feature type="transmembrane region" description="Helical" evidence="9">
    <location>
        <begin position="65"/>
        <end position="84"/>
    </location>
</feature>
<feature type="transmembrane region" description="Helical" evidence="9">
    <location>
        <begin position="121"/>
        <end position="141"/>
    </location>
</feature>
<protein>
    <recommendedName>
        <fullName evidence="3">alpha-amylase</fullName>
        <ecNumber evidence="3">3.2.1.1</ecNumber>
    </recommendedName>
    <alternativeName>
        <fullName evidence="7">1,4-alpha-D-glucan glucanohydrolase</fullName>
    </alternativeName>
</protein>
<evidence type="ECO:0000256" key="2">
    <source>
        <dbReference type="ARBA" id="ARBA00004651"/>
    </source>
</evidence>
<dbReference type="PANTHER" id="PTHR23501:SF197">
    <property type="entry name" value="COMD"/>
    <property type="match status" value="1"/>
</dbReference>
<dbReference type="InterPro" id="IPR008969">
    <property type="entry name" value="CarboxyPept-like_regulatory"/>
</dbReference>
<dbReference type="RefSeq" id="WP_160820699.1">
    <property type="nucleotide sequence ID" value="NZ_JBHSXE010000001.1"/>
</dbReference>
<feature type="transmembrane region" description="Helical" evidence="9">
    <location>
        <begin position="214"/>
        <end position="233"/>
    </location>
</feature>
<organism evidence="11 12">
    <name type="scientific">Actinomadura yumaensis</name>
    <dbReference type="NCBI Taxonomy" id="111807"/>
    <lineage>
        <taxon>Bacteria</taxon>
        <taxon>Bacillati</taxon>
        <taxon>Actinomycetota</taxon>
        <taxon>Actinomycetes</taxon>
        <taxon>Streptosporangiales</taxon>
        <taxon>Thermomonosporaceae</taxon>
        <taxon>Actinomadura</taxon>
    </lineage>
</organism>
<reference evidence="12" key="1">
    <citation type="journal article" date="2019" name="Int. J. Syst. Evol. Microbiol.">
        <title>The Global Catalogue of Microorganisms (GCM) 10K type strain sequencing project: providing services to taxonomists for standard genome sequencing and annotation.</title>
        <authorList>
            <consortium name="The Broad Institute Genomics Platform"/>
            <consortium name="The Broad Institute Genome Sequencing Center for Infectious Disease"/>
            <person name="Wu L."/>
            <person name="Ma J."/>
        </authorList>
    </citation>
    <scope>NUCLEOTIDE SEQUENCE [LARGE SCALE GENOMIC DNA]</scope>
    <source>
        <strain evidence="12">JCM 3369</strain>
    </source>
</reference>
<dbReference type="SUPFAM" id="SSF49464">
    <property type="entry name" value="Carboxypeptidase regulatory domain-like"/>
    <property type="match status" value="2"/>
</dbReference>
<evidence type="ECO:0000256" key="8">
    <source>
        <dbReference type="SAM" id="MobiDB-lite"/>
    </source>
</evidence>
<name>A0ABW2CFB1_9ACTN</name>
<dbReference type="SUPFAM" id="SSF103473">
    <property type="entry name" value="MFS general substrate transporter"/>
    <property type="match status" value="1"/>
</dbReference>
<evidence type="ECO:0000313" key="11">
    <source>
        <dbReference type="EMBL" id="MFC6880214.1"/>
    </source>
</evidence>
<dbReference type="Gene3D" id="1.20.1250.20">
    <property type="entry name" value="MFS general substrate transporter like domains"/>
    <property type="match status" value="1"/>
</dbReference>
<dbReference type="InterPro" id="IPR011701">
    <property type="entry name" value="MFS"/>
</dbReference>
<evidence type="ECO:0000256" key="4">
    <source>
        <dbReference type="ARBA" id="ARBA00022692"/>
    </source>
</evidence>
<dbReference type="Gene3D" id="2.60.40.10">
    <property type="entry name" value="Immunoglobulins"/>
    <property type="match status" value="1"/>
</dbReference>
<dbReference type="InterPro" id="IPR013783">
    <property type="entry name" value="Ig-like_fold"/>
</dbReference>
<evidence type="ECO:0000313" key="12">
    <source>
        <dbReference type="Proteomes" id="UP001596380"/>
    </source>
</evidence>